<dbReference type="SMART" id="SM00577">
    <property type="entry name" value="CPDc"/>
    <property type="match status" value="1"/>
</dbReference>
<accession>A0A2P6N4N4</accession>
<evidence type="ECO:0000256" key="5">
    <source>
        <dbReference type="ARBA" id="ARBA00047761"/>
    </source>
</evidence>
<name>A0A2P6N4N4_9EUKA</name>
<protein>
    <recommendedName>
        <fullName evidence="2">protein-serine/threonine phosphatase</fullName>
        <ecNumber evidence="2">3.1.3.16</ecNumber>
    </recommendedName>
</protein>
<evidence type="ECO:0000256" key="1">
    <source>
        <dbReference type="ARBA" id="ARBA00004123"/>
    </source>
</evidence>
<dbReference type="EC" id="3.1.3.16" evidence="2"/>
<proteinExistence type="predicted"/>
<dbReference type="InParanoid" id="A0A2P6N4N4"/>
<dbReference type="PANTHER" id="PTHR23081:SF36">
    <property type="entry name" value="RNA POLYMERASE II SUBUNIT A C-TERMINAL DOMAIN PHOSPHATASE"/>
    <property type="match status" value="1"/>
</dbReference>
<dbReference type="GO" id="GO:0005634">
    <property type="term" value="C:nucleus"/>
    <property type="evidence" value="ECO:0007669"/>
    <property type="project" value="UniProtKB-SubCell"/>
</dbReference>
<evidence type="ECO:0000256" key="6">
    <source>
        <dbReference type="ARBA" id="ARBA00048336"/>
    </source>
</evidence>
<sequence length="225" mass="25229">MKEIPLTVDGQIDSWLVLVRDSVQEGQLLAKYRDDNGNLRDFTAPATGFIKSISLKKTERKIGVLVVCGHDVIFAGMCASCGVDVSKLGTKAIAHAHPMIGVSLNEAQRIDTAKERKLLSNRKLSLVLDLDNTLIHATTDQILRQAPSMNRSDIFEFMLPPSPMRYFVKLRPHLREFFSQLEGLFELHIYTMGTRQYASKIAEILDLVNGKTLFPESRIVGRDDS</sequence>
<comment type="subcellular location">
    <subcellularLocation>
        <location evidence="1">Nucleus</location>
    </subcellularLocation>
</comment>
<evidence type="ECO:0000256" key="2">
    <source>
        <dbReference type="ARBA" id="ARBA00013081"/>
    </source>
</evidence>
<evidence type="ECO:0000313" key="9">
    <source>
        <dbReference type="Proteomes" id="UP000241769"/>
    </source>
</evidence>
<dbReference type="CDD" id="cd07521">
    <property type="entry name" value="HAD_FCP1-like"/>
    <property type="match status" value="1"/>
</dbReference>
<keyword evidence="3" id="KW-0378">Hydrolase</keyword>
<evidence type="ECO:0000256" key="3">
    <source>
        <dbReference type="ARBA" id="ARBA00022801"/>
    </source>
</evidence>
<reference evidence="8 9" key="1">
    <citation type="journal article" date="2018" name="Genome Biol. Evol.">
        <title>Multiple Roots of Fruiting Body Formation in Amoebozoa.</title>
        <authorList>
            <person name="Hillmann F."/>
            <person name="Forbes G."/>
            <person name="Novohradska S."/>
            <person name="Ferling I."/>
            <person name="Riege K."/>
            <person name="Groth M."/>
            <person name="Westermann M."/>
            <person name="Marz M."/>
            <person name="Spaller T."/>
            <person name="Winckler T."/>
            <person name="Schaap P."/>
            <person name="Glockner G."/>
        </authorList>
    </citation>
    <scope>NUCLEOTIDE SEQUENCE [LARGE SCALE GENOMIC DNA]</scope>
    <source>
        <strain evidence="8 9">Jena</strain>
    </source>
</reference>
<evidence type="ECO:0000259" key="7">
    <source>
        <dbReference type="PROSITE" id="PS50969"/>
    </source>
</evidence>
<evidence type="ECO:0000256" key="4">
    <source>
        <dbReference type="ARBA" id="ARBA00023242"/>
    </source>
</evidence>
<comment type="catalytic activity">
    <reaction evidence="5">
        <text>O-phospho-L-seryl-[protein] + H2O = L-seryl-[protein] + phosphate</text>
        <dbReference type="Rhea" id="RHEA:20629"/>
        <dbReference type="Rhea" id="RHEA-COMP:9863"/>
        <dbReference type="Rhea" id="RHEA-COMP:11604"/>
        <dbReference type="ChEBI" id="CHEBI:15377"/>
        <dbReference type="ChEBI" id="CHEBI:29999"/>
        <dbReference type="ChEBI" id="CHEBI:43474"/>
        <dbReference type="ChEBI" id="CHEBI:83421"/>
        <dbReference type="EC" id="3.1.3.16"/>
    </reaction>
</comment>
<dbReference type="InterPro" id="IPR004274">
    <property type="entry name" value="FCP1_dom"/>
</dbReference>
<dbReference type="GO" id="GO:0008420">
    <property type="term" value="F:RNA polymerase II CTD heptapeptide repeat phosphatase activity"/>
    <property type="evidence" value="ECO:0007669"/>
    <property type="project" value="InterPro"/>
</dbReference>
<dbReference type="AlphaFoldDB" id="A0A2P6N4N4"/>
<dbReference type="Gene3D" id="3.40.50.1000">
    <property type="entry name" value="HAD superfamily/HAD-like"/>
    <property type="match status" value="1"/>
</dbReference>
<dbReference type="OrthoDB" id="10249888at2759"/>
<comment type="catalytic activity">
    <reaction evidence="6">
        <text>O-phospho-L-threonyl-[protein] + H2O = L-threonyl-[protein] + phosphate</text>
        <dbReference type="Rhea" id="RHEA:47004"/>
        <dbReference type="Rhea" id="RHEA-COMP:11060"/>
        <dbReference type="Rhea" id="RHEA-COMP:11605"/>
        <dbReference type="ChEBI" id="CHEBI:15377"/>
        <dbReference type="ChEBI" id="CHEBI:30013"/>
        <dbReference type="ChEBI" id="CHEBI:43474"/>
        <dbReference type="ChEBI" id="CHEBI:61977"/>
        <dbReference type="EC" id="3.1.3.16"/>
    </reaction>
</comment>
<organism evidence="8 9">
    <name type="scientific">Planoprotostelium fungivorum</name>
    <dbReference type="NCBI Taxonomy" id="1890364"/>
    <lineage>
        <taxon>Eukaryota</taxon>
        <taxon>Amoebozoa</taxon>
        <taxon>Evosea</taxon>
        <taxon>Variosea</taxon>
        <taxon>Cavosteliida</taxon>
        <taxon>Cavosteliaceae</taxon>
        <taxon>Planoprotostelium</taxon>
    </lineage>
</organism>
<dbReference type="EMBL" id="MDYQ01000205">
    <property type="protein sequence ID" value="PRP78929.1"/>
    <property type="molecule type" value="Genomic_DNA"/>
</dbReference>
<dbReference type="InterPro" id="IPR036412">
    <property type="entry name" value="HAD-like_sf"/>
</dbReference>
<dbReference type="InterPro" id="IPR039189">
    <property type="entry name" value="Fcp1"/>
</dbReference>
<dbReference type="PANTHER" id="PTHR23081">
    <property type="entry name" value="RNA POLYMERASE II CTD PHOSPHATASE"/>
    <property type="match status" value="1"/>
</dbReference>
<keyword evidence="9" id="KW-1185">Reference proteome</keyword>
<evidence type="ECO:0000313" key="8">
    <source>
        <dbReference type="EMBL" id="PRP78929.1"/>
    </source>
</evidence>
<dbReference type="SUPFAM" id="SSF56784">
    <property type="entry name" value="HAD-like"/>
    <property type="match status" value="1"/>
</dbReference>
<dbReference type="PROSITE" id="PS50969">
    <property type="entry name" value="FCP1"/>
    <property type="match status" value="1"/>
</dbReference>
<dbReference type="Gene3D" id="2.40.50.100">
    <property type="match status" value="1"/>
</dbReference>
<dbReference type="Pfam" id="PF03031">
    <property type="entry name" value="NIF"/>
    <property type="match status" value="1"/>
</dbReference>
<feature type="domain" description="FCP1 homology" evidence="7">
    <location>
        <begin position="119"/>
        <end position="225"/>
    </location>
</feature>
<dbReference type="InterPro" id="IPR023214">
    <property type="entry name" value="HAD_sf"/>
</dbReference>
<dbReference type="STRING" id="1890364.A0A2P6N4N4"/>
<dbReference type="Proteomes" id="UP000241769">
    <property type="component" value="Unassembled WGS sequence"/>
</dbReference>
<comment type="caution">
    <text evidence="8">The sequence shown here is derived from an EMBL/GenBank/DDBJ whole genome shotgun (WGS) entry which is preliminary data.</text>
</comment>
<gene>
    <name evidence="8" type="ORF">PROFUN_13305</name>
</gene>
<feature type="non-terminal residue" evidence="8">
    <location>
        <position position="225"/>
    </location>
</feature>
<keyword evidence="4" id="KW-0539">Nucleus</keyword>